<dbReference type="SUPFAM" id="SSF52200">
    <property type="entry name" value="Toll/Interleukin receptor TIR domain"/>
    <property type="match status" value="1"/>
</dbReference>
<evidence type="ECO:0000256" key="4">
    <source>
        <dbReference type="ARBA" id="ARBA00047304"/>
    </source>
</evidence>
<protein>
    <recommendedName>
        <fullName evidence="1">ADP-ribosyl cyclase/cyclic ADP-ribose hydrolase</fullName>
        <ecNumber evidence="1">3.2.2.6</ecNumber>
    </recommendedName>
</protein>
<dbReference type="SMART" id="SM00255">
    <property type="entry name" value="TIR"/>
    <property type="match status" value="1"/>
</dbReference>
<evidence type="ECO:0000313" key="7">
    <source>
        <dbReference type="RefSeq" id="XP_010451552.1"/>
    </source>
</evidence>
<dbReference type="Pfam" id="PF01582">
    <property type="entry name" value="TIR"/>
    <property type="match status" value="1"/>
</dbReference>
<organism evidence="6 7">
    <name type="scientific">Camelina sativa</name>
    <name type="common">False flax</name>
    <name type="synonym">Myagrum sativum</name>
    <dbReference type="NCBI Taxonomy" id="90675"/>
    <lineage>
        <taxon>Eukaryota</taxon>
        <taxon>Viridiplantae</taxon>
        <taxon>Streptophyta</taxon>
        <taxon>Embryophyta</taxon>
        <taxon>Tracheophyta</taxon>
        <taxon>Spermatophyta</taxon>
        <taxon>Magnoliopsida</taxon>
        <taxon>eudicotyledons</taxon>
        <taxon>Gunneridae</taxon>
        <taxon>Pentapetalae</taxon>
        <taxon>rosids</taxon>
        <taxon>malvids</taxon>
        <taxon>Brassicales</taxon>
        <taxon>Brassicaceae</taxon>
        <taxon>Camelineae</taxon>
        <taxon>Camelina</taxon>
    </lineage>
</organism>
<dbReference type="InterPro" id="IPR035897">
    <property type="entry name" value="Toll_tir_struct_dom_sf"/>
</dbReference>
<reference evidence="6" key="1">
    <citation type="journal article" date="2014" name="Nat. Commun.">
        <title>The emerging biofuel crop Camelina sativa retains a highly undifferentiated hexaploid genome structure.</title>
        <authorList>
            <person name="Kagale S."/>
            <person name="Koh C."/>
            <person name="Nixon J."/>
            <person name="Bollina V."/>
            <person name="Clarke W.E."/>
            <person name="Tuteja R."/>
            <person name="Spillane C."/>
            <person name="Robinson S.J."/>
            <person name="Links M.G."/>
            <person name="Clarke C."/>
            <person name="Higgins E.E."/>
            <person name="Huebert T."/>
            <person name="Sharpe A.G."/>
            <person name="Parkin I.A."/>
        </authorList>
    </citation>
    <scope>NUCLEOTIDE SEQUENCE [LARGE SCALE GENOMIC DNA]</scope>
    <source>
        <strain evidence="6">cv. DH55</strain>
    </source>
</reference>
<dbReference type="GeneID" id="104733687"/>
<gene>
    <name evidence="7" type="primary">LOC104733687</name>
</gene>
<dbReference type="InterPro" id="IPR000157">
    <property type="entry name" value="TIR_dom"/>
</dbReference>
<evidence type="ECO:0000259" key="5">
    <source>
        <dbReference type="PROSITE" id="PS50104"/>
    </source>
</evidence>
<keyword evidence="3" id="KW-0520">NAD</keyword>
<comment type="catalytic activity">
    <reaction evidence="4">
        <text>NAD(+) + H2O = ADP-D-ribose + nicotinamide + H(+)</text>
        <dbReference type="Rhea" id="RHEA:16301"/>
        <dbReference type="ChEBI" id="CHEBI:15377"/>
        <dbReference type="ChEBI" id="CHEBI:15378"/>
        <dbReference type="ChEBI" id="CHEBI:17154"/>
        <dbReference type="ChEBI" id="CHEBI:57540"/>
        <dbReference type="ChEBI" id="CHEBI:57967"/>
        <dbReference type="EC" id="3.2.2.6"/>
    </reaction>
    <physiologicalReaction direction="left-to-right" evidence="4">
        <dbReference type="Rhea" id="RHEA:16302"/>
    </physiologicalReaction>
</comment>
<feature type="domain" description="TIR" evidence="5">
    <location>
        <begin position="1"/>
        <end position="170"/>
    </location>
</feature>
<evidence type="ECO:0000256" key="3">
    <source>
        <dbReference type="ARBA" id="ARBA00023027"/>
    </source>
</evidence>
<evidence type="ECO:0000256" key="2">
    <source>
        <dbReference type="ARBA" id="ARBA00022801"/>
    </source>
</evidence>
<evidence type="ECO:0000313" key="6">
    <source>
        <dbReference type="Proteomes" id="UP000694864"/>
    </source>
</evidence>
<proteinExistence type="predicted"/>
<reference evidence="7" key="2">
    <citation type="submission" date="2025-08" db="UniProtKB">
        <authorList>
            <consortium name="RefSeq"/>
        </authorList>
    </citation>
    <scope>IDENTIFICATION</scope>
    <source>
        <tissue evidence="7">Leaf</tissue>
    </source>
</reference>
<dbReference type="PANTHER" id="PTHR32009">
    <property type="entry name" value="TMV RESISTANCE PROTEIN N-LIKE"/>
    <property type="match status" value="1"/>
</dbReference>
<keyword evidence="6" id="KW-1185">Reference proteome</keyword>
<accession>A0ABM0V6D0</accession>
<evidence type="ECO:0000256" key="1">
    <source>
        <dbReference type="ARBA" id="ARBA00011982"/>
    </source>
</evidence>
<dbReference type="EC" id="3.2.2.6" evidence="1"/>
<keyword evidence="2" id="KW-0378">Hydrolase</keyword>
<dbReference type="PROSITE" id="PS50104">
    <property type="entry name" value="TIR"/>
    <property type="match status" value="1"/>
</dbReference>
<name>A0ABM0V6D0_CAMSA</name>
<dbReference type="Gene3D" id="3.40.50.10140">
    <property type="entry name" value="Toll/interleukin-1 receptor homology (TIR) domain"/>
    <property type="match status" value="1"/>
</dbReference>
<dbReference type="PANTHER" id="PTHR32009:SF39">
    <property type="entry name" value="TIR DOMAIN-CONTAINING PROTEIN"/>
    <property type="match status" value="1"/>
</dbReference>
<sequence>MKFDVFVSFRGIDTRRTFVSHLCHSLYKRGITVFKNDEERPENELASSQVLQSIEESRAAIVIISKIFASSVSCLDELVKIMECREKRSQGSTASLFFVVPVFYSIDPCDVVRQADNLMELVGGDNNLDKLEKWRDALRKFTRTFDHFFDWEQDDSCIIDRAINYISQHLSAH</sequence>
<dbReference type="RefSeq" id="XP_010451552.1">
    <property type="nucleotide sequence ID" value="XM_010453250.1"/>
</dbReference>
<dbReference type="Proteomes" id="UP000694864">
    <property type="component" value="Chromosome 12"/>
</dbReference>